<dbReference type="AlphaFoldDB" id="A0A4U6R3D1"/>
<sequence length="293" mass="32744">MAVKEGAWIVTEKPGGLGIKTRLFQIIFESDTRLAKGFDVCLALLIFLSVGIILLDSVPEYHARFGELFYVLEWGVTLLFTLELGLRIHCLEKPKLYLKSFYGVIDVLAVLPTWLALLFPGAQTLVVLRLLRTLRLFRVLEMMTVVGEGRLLLDALLRSRDQILLFLFTVLMVVTIFSSFLYLIEPAEAGFTSIPTSIYWGIVTLTTVGYGDITPVTPWGQFISMMIMLTGYSIIALPVGVFSAEVIRALRAERYSDEACPGCGKHRHETDANYCKYCGTWLDEEKPEPGGSG</sequence>
<dbReference type="PRINTS" id="PR00169">
    <property type="entry name" value="KCHANNEL"/>
</dbReference>
<keyword evidence="10 12" id="KW-0472">Membrane</keyword>
<keyword evidence="4 12" id="KW-0812">Transmembrane</keyword>
<dbReference type="InterPro" id="IPR027359">
    <property type="entry name" value="Volt_channel_dom_sf"/>
</dbReference>
<keyword evidence="7" id="KW-0630">Potassium</keyword>
<feature type="transmembrane region" description="Helical" evidence="12">
    <location>
        <begin position="222"/>
        <end position="244"/>
    </location>
</feature>
<reference evidence="14 15" key="1">
    <citation type="submission" date="2019-05" db="EMBL/GenBank/DDBJ databases">
        <title>Marinobacter panjinensis sp. nov., a moderately halophilic bacterium isolated from sea tidal flat environment.</title>
        <authorList>
            <person name="Yang W."/>
            <person name="An M."/>
            <person name="He W."/>
            <person name="Luo X."/>
            <person name="Zhu L."/>
            <person name="Chen G."/>
            <person name="Zhang Y."/>
            <person name="Wang Y."/>
        </authorList>
    </citation>
    <scope>NUCLEOTIDE SEQUENCE [LARGE SCALE GENOMIC DNA]</scope>
    <source>
        <strain evidence="14 15">PJ-16</strain>
    </source>
</reference>
<evidence type="ECO:0000256" key="3">
    <source>
        <dbReference type="ARBA" id="ARBA00022538"/>
    </source>
</evidence>
<evidence type="ECO:0000256" key="11">
    <source>
        <dbReference type="ARBA" id="ARBA00023303"/>
    </source>
</evidence>
<keyword evidence="11" id="KW-0407">Ion channel</keyword>
<dbReference type="GO" id="GO:0008076">
    <property type="term" value="C:voltage-gated potassium channel complex"/>
    <property type="evidence" value="ECO:0007669"/>
    <property type="project" value="InterPro"/>
</dbReference>
<dbReference type="InterPro" id="IPR028325">
    <property type="entry name" value="VG_K_chnl"/>
</dbReference>
<evidence type="ECO:0000313" key="14">
    <source>
        <dbReference type="EMBL" id="TKV67963.1"/>
    </source>
</evidence>
<dbReference type="Gene3D" id="1.20.120.350">
    <property type="entry name" value="Voltage-gated potassium channels. Chain C"/>
    <property type="match status" value="1"/>
</dbReference>
<evidence type="ECO:0000256" key="1">
    <source>
        <dbReference type="ARBA" id="ARBA00004141"/>
    </source>
</evidence>
<comment type="caution">
    <text evidence="14">The sequence shown here is derived from an EMBL/GenBank/DDBJ whole genome shotgun (WGS) entry which is preliminary data.</text>
</comment>
<feature type="transmembrane region" description="Helical" evidence="12">
    <location>
        <begin position="37"/>
        <end position="56"/>
    </location>
</feature>
<feature type="transmembrane region" description="Helical" evidence="12">
    <location>
        <begin position="101"/>
        <end position="128"/>
    </location>
</feature>
<evidence type="ECO:0000256" key="7">
    <source>
        <dbReference type="ARBA" id="ARBA00022958"/>
    </source>
</evidence>
<comment type="subcellular location">
    <subcellularLocation>
        <location evidence="1">Membrane</location>
        <topology evidence="1">Multi-pass membrane protein</topology>
    </subcellularLocation>
</comment>
<name>A0A4U6R3D1_9GAMM</name>
<keyword evidence="2" id="KW-0813">Transport</keyword>
<dbReference type="GO" id="GO:0001508">
    <property type="term" value="P:action potential"/>
    <property type="evidence" value="ECO:0007669"/>
    <property type="project" value="TreeGrafter"/>
</dbReference>
<evidence type="ECO:0000256" key="9">
    <source>
        <dbReference type="ARBA" id="ARBA00023065"/>
    </source>
</evidence>
<feature type="domain" description="Ion transport" evidence="13">
    <location>
        <begin position="37"/>
        <end position="244"/>
    </location>
</feature>
<evidence type="ECO:0000256" key="4">
    <source>
        <dbReference type="ARBA" id="ARBA00022692"/>
    </source>
</evidence>
<dbReference type="Proteomes" id="UP000308488">
    <property type="component" value="Unassembled WGS sequence"/>
</dbReference>
<accession>A0A4U6R3D1</accession>
<keyword evidence="8 12" id="KW-1133">Transmembrane helix</keyword>
<evidence type="ECO:0000256" key="12">
    <source>
        <dbReference type="SAM" id="Phobius"/>
    </source>
</evidence>
<dbReference type="EMBL" id="SZYH01000001">
    <property type="protein sequence ID" value="TKV67963.1"/>
    <property type="molecule type" value="Genomic_DNA"/>
</dbReference>
<dbReference type="InterPro" id="IPR005821">
    <property type="entry name" value="Ion_trans_dom"/>
</dbReference>
<dbReference type="GO" id="GO:0005249">
    <property type="term" value="F:voltage-gated potassium channel activity"/>
    <property type="evidence" value="ECO:0007669"/>
    <property type="project" value="InterPro"/>
</dbReference>
<dbReference type="PANTHER" id="PTHR11537">
    <property type="entry name" value="VOLTAGE-GATED POTASSIUM CHANNEL"/>
    <property type="match status" value="1"/>
</dbReference>
<dbReference type="SUPFAM" id="SSF81324">
    <property type="entry name" value="Voltage-gated potassium channels"/>
    <property type="match status" value="1"/>
</dbReference>
<evidence type="ECO:0000256" key="2">
    <source>
        <dbReference type="ARBA" id="ARBA00022448"/>
    </source>
</evidence>
<keyword evidence="5" id="KW-0631">Potassium channel</keyword>
<keyword evidence="15" id="KW-1185">Reference proteome</keyword>
<protein>
    <submittedName>
        <fullName evidence="14">Ion transporter</fullName>
    </submittedName>
</protein>
<dbReference type="PANTHER" id="PTHR11537:SF254">
    <property type="entry name" value="POTASSIUM VOLTAGE-GATED CHANNEL PROTEIN SHAB"/>
    <property type="match status" value="1"/>
</dbReference>
<evidence type="ECO:0000256" key="8">
    <source>
        <dbReference type="ARBA" id="ARBA00022989"/>
    </source>
</evidence>
<keyword evidence="9" id="KW-0406">Ion transport</keyword>
<dbReference type="Gene3D" id="1.10.287.70">
    <property type="match status" value="1"/>
</dbReference>
<feature type="transmembrane region" description="Helical" evidence="12">
    <location>
        <begin position="163"/>
        <end position="184"/>
    </location>
</feature>
<gene>
    <name evidence="14" type="ORF">FDP08_07550</name>
</gene>
<evidence type="ECO:0000259" key="13">
    <source>
        <dbReference type="Pfam" id="PF00520"/>
    </source>
</evidence>
<evidence type="ECO:0000256" key="5">
    <source>
        <dbReference type="ARBA" id="ARBA00022826"/>
    </source>
</evidence>
<keyword evidence="6" id="KW-0851">Voltage-gated channel</keyword>
<keyword evidence="3" id="KW-0633">Potassium transport</keyword>
<evidence type="ECO:0000256" key="10">
    <source>
        <dbReference type="ARBA" id="ARBA00023136"/>
    </source>
</evidence>
<organism evidence="14 15">
    <name type="scientific">Marinobacter panjinensis</name>
    <dbReference type="NCBI Taxonomy" id="2576384"/>
    <lineage>
        <taxon>Bacteria</taxon>
        <taxon>Pseudomonadati</taxon>
        <taxon>Pseudomonadota</taxon>
        <taxon>Gammaproteobacteria</taxon>
        <taxon>Pseudomonadales</taxon>
        <taxon>Marinobacteraceae</taxon>
        <taxon>Marinobacter</taxon>
    </lineage>
</organism>
<evidence type="ECO:0000256" key="6">
    <source>
        <dbReference type="ARBA" id="ARBA00022882"/>
    </source>
</evidence>
<feature type="transmembrane region" description="Helical" evidence="12">
    <location>
        <begin position="68"/>
        <end position="89"/>
    </location>
</feature>
<proteinExistence type="predicted"/>
<dbReference type="OrthoDB" id="9799090at2"/>
<dbReference type="Pfam" id="PF00520">
    <property type="entry name" value="Ion_trans"/>
    <property type="match status" value="1"/>
</dbReference>
<evidence type="ECO:0000313" key="15">
    <source>
        <dbReference type="Proteomes" id="UP000308488"/>
    </source>
</evidence>